<feature type="compositionally biased region" description="Polar residues" evidence="1">
    <location>
        <begin position="296"/>
        <end position="309"/>
    </location>
</feature>
<evidence type="ECO:0000313" key="3">
    <source>
        <dbReference type="Proteomes" id="UP001153069"/>
    </source>
</evidence>
<evidence type="ECO:0000256" key="1">
    <source>
        <dbReference type="SAM" id="MobiDB-lite"/>
    </source>
</evidence>
<feature type="region of interest" description="Disordered" evidence="1">
    <location>
        <begin position="388"/>
        <end position="414"/>
    </location>
</feature>
<feature type="compositionally biased region" description="Basic residues" evidence="1">
    <location>
        <begin position="9"/>
        <end position="19"/>
    </location>
</feature>
<proteinExistence type="predicted"/>
<dbReference type="EMBL" id="CAICTM010000243">
    <property type="protein sequence ID" value="CAB9505795.1"/>
    <property type="molecule type" value="Genomic_DNA"/>
</dbReference>
<accession>A0A9N8HAZ9</accession>
<protein>
    <submittedName>
        <fullName evidence="2">Uncharacterized protein</fullName>
    </submittedName>
</protein>
<feature type="region of interest" description="Disordered" evidence="1">
    <location>
        <begin position="1"/>
        <end position="39"/>
    </location>
</feature>
<organism evidence="2 3">
    <name type="scientific">Seminavis robusta</name>
    <dbReference type="NCBI Taxonomy" id="568900"/>
    <lineage>
        <taxon>Eukaryota</taxon>
        <taxon>Sar</taxon>
        <taxon>Stramenopiles</taxon>
        <taxon>Ochrophyta</taxon>
        <taxon>Bacillariophyta</taxon>
        <taxon>Bacillariophyceae</taxon>
        <taxon>Bacillariophycidae</taxon>
        <taxon>Naviculales</taxon>
        <taxon>Naviculaceae</taxon>
        <taxon>Seminavis</taxon>
    </lineage>
</organism>
<reference evidence="2" key="1">
    <citation type="submission" date="2020-06" db="EMBL/GenBank/DDBJ databases">
        <authorList>
            <consortium name="Plant Systems Biology data submission"/>
        </authorList>
    </citation>
    <scope>NUCLEOTIDE SEQUENCE</scope>
    <source>
        <strain evidence="2">D6</strain>
    </source>
</reference>
<evidence type="ECO:0000313" key="2">
    <source>
        <dbReference type="EMBL" id="CAB9505795.1"/>
    </source>
</evidence>
<sequence length="414" mass="45651">MPSVPTVTRTRRKSSRKTKKQEQPPIEEISTKPAGAPEEEDFSIITTTDISTGTMNDSVVPTQNIPVDMRHLWKTAAPFTIYTAENMKGGNEKFKGFIIEMKVDPHDVFGADDEEEGFPYQARVLTNDTIVIDAPLKGHQAMGGYDEAIGKMLNEKNEDDKVLLEAFQNGRVEFERAVAAHGKVNKMVYRLKFSGRDVELSAEALDIHPKNDTHVLQMEALPLSVPVVHLNSTPKKTTMVVEEETEMEEEVYVIDHFWAGNLIWRVADKSQSTRKAKGGKKGKSKTDAAAAMFGRSPTTAQHHTTSSSRTNKEKSDRTSHSALVPTSNTAVSGNGNRKKQSSLLAAVAKGDGKKNKVKDDEGEKMINRLVAEGTELSAAASMELDDVLGKRNRGVDEDDGNDRTDDKAVYEADY</sequence>
<keyword evidence="3" id="KW-1185">Reference proteome</keyword>
<comment type="caution">
    <text evidence="2">The sequence shown here is derived from an EMBL/GenBank/DDBJ whole genome shotgun (WGS) entry which is preliminary data.</text>
</comment>
<name>A0A9N8HAZ9_9STRA</name>
<feature type="compositionally biased region" description="Polar residues" evidence="1">
    <location>
        <begin position="320"/>
        <end position="335"/>
    </location>
</feature>
<dbReference type="Proteomes" id="UP001153069">
    <property type="component" value="Unassembled WGS sequence"/>
</dbReference>
<gene>
    <name evidence="2" type="ORF">SEMRO_244_G097060.1</name>
</gene>
<dbReference type="AlphaFoldDB" id="A0A9N8HAZ9"/>
<feature type="region of interest" description="Disordered" evidence="1">
    <location>
        <begin position="293"/>
        <end position="340"/>
    </location>
</feature>
<feature type="compositionally biased region" description="Basic and acidic residues" evidence="1">
    <location>
        <begin position="310"/>
        <end position="319"/>
    </location>
</feature>